<dbReference type="RefSeq" id="WP_345421880.1">
    <property type="nucleotide sequence ID" value="NZ_BAABGT010000069.1"/>
</dbReference>
<evidence type="ECO:0000313" key="1">
    <source>
        <dbReference type="EMBL" id="GAA4551950.1"/>
    </source>
</evidence>
<dbReference type="InterPro" id="IPR011051">
    <property type="entry name" value="RmlC_Cupin_sf"/>
</dbReference>
<dbReference type="SUPFAM" id="SSF51182">
    <property type="entry name" value="RmlC-like cupins"/>
    <property type="match status" value="1"/>
</dbReference>
<proteinExistence type="predicted"/>
<protein>
    <recommendedName>
        <fullName evidence="3">Cupin domain-containing protein</fullName>
    </recommendedName>
</protein>
<keyword evidence="2" id="KW-1185">Reference proteome</keyword>
<comment type="caution">
    <text evidence="1">The sequence shown here is derived from an EMBL/GenBank/DDBJ whole genome shotgun (WGS) entry which is preliminary data.</text>
</comment>
<dbReference type="Proteomes" id="UP001501598">
    <property type="component" value="Unassembled WGS sequence"/>
</dbReference>
<name>A0ABP8RY90_9PSEU</name>
<gene>
    <name evidence="1" type="ORF">GCM10023175_44770</name>
</gene>
<reference evidence="2" key="1">
    <citation type="journal article" date="2019" name="Int. J. Syst. Evol. Microbiol.">
        <title>The Global Catalogue of Microorganisms (GCM) 10K type strain sequencing project: providing services to taxonomists for standard genome sequencing and annotation.</title>
        <authorList>
            <consortium name="The Broad Institute Genomics Platform"/>
            <consortium name="The Broad Institute Genome Sequencing Center for Infectious Disease"/>
            <person name="Wu L."/>
            <person name="Ma J."/>
        </authorList>
    </citation>
    <scope>NUCLEOTIDE SEQUENCE [LARGE SCALE GENOMIC DNA]</scope>
    <source>
        <strain evidence="2">JCM 17906</strain>
    </source>
</reference>
<evidence type="ECO:0008006" key="3">
    <source>
        <dbReference type="Google" id="ProtNLM"/>
    </source>
</evidence>
<accession>A0ABP8RY90</accession>
<evidence type="ECO:0000313" key="2">
    <source>
        <dbReference type="Proteomes" id="UP001501598"/>
    </source>
</evidence>
<dbReference type="InterPro" id="IPR014710">
    <property type="entry name" value="RmlC-like_jellyroll"/>
</dbReference>
<organism evidence="1 2">
    <name type="scientific">Pseudonocardia xishanensis</name>
    <dbReference type="NCBI Taxonomy" id="630995"/>
    <lineage>
        <taxon>Bacteria</taxon>
        <taxon>Bacillati</taxon>
        <taxon>Actinomycetota</taxon>
        <taxon>Actinomycetes</taxon>
        <taxon>Pseudonocardiales</taxon>
        <taxon>Pseudonocardiaceae</taxon>
        <taxon>Pseudonocardia</taxon>
    </lineage>
</organism>
<sequence>MTVVRRAEQRTHETPNAVMTTLASPSLGGAGQSLWQVRMRAGQVGPEHVMDREQVWTVVEGTMTVEPFEALAAGDTVVLPAGVTRRIVAGPAGVTALVTGAGDGRALLPDGTDRGIPDWIA</sequence>
<dbReference type="EMBL" id="BAABGT010000069">
    <property type="protein sequence ID" value="GAA4551950.1"/>
    <property type="molecule type" value="Genomic_DNA"/>
</dbReference>
<dbReference type="Gene3D" id="2.60.120.10">
    <property type="entry name" value="Jelly Rolls"/>
    <property type="match status" value="1"/>
</dbReference>